<dbReference type="eggNOG" id="COG4193">
    <property type="taxonomic scope" value="Bacteria"/>
</dbReference>
<name>Q92CA6_LISIN</name>
<dbReference type="EMBL" id="AL596168">
    <property type="protein sequence ID" value="CAC96515.1"/>
    <property type="molecule type" value="Genomic_DNA"/>
</dbReference>
<feature type="domain" description="YqbQ/XkdQ" evidence="1">
    <location>
        <begin position="20"/>
        <end position="315"/>
    </location>
</feature>
<dbReference type="AlphaFoldDB" id="Q92CA6"/>
<dbReference type="KEGG" id="lin:lin1284"/>
<evidence type="ECO:0000259" key="1">
    <source>
        <dbReference type="Pfam" id="PF24032"/>
    </source>
</evidence>
<organism evidence="2 3">
    <name type="scientific">Listeria innocua serovar 6a (strain ATCC BAA-680 / CLIP 11262)</name>
    <dbReference type="NCBI Taxonomy" id="272626"/>
    <lineage>
        <taxon>Bacteria</taxon>
        <taxon>Bacillati</taxon>
        <taxon>Bacillota</taxon>
        <taxon>Bacilli</taxon>
        <taxon>Bacillales</taxon>
        <taxon>Listeriaceae</taxon>
        <taxon>Listeria</taxon>
    </lineage>
</organism>
<dbReference type="STRING" id="272626.gene:17565615"/>
<dbReference type="RefSeq" id="WP_010990896.1">
    <property type="nucleotide sequence ID" value="NC_003212.1"/>
</dbReference>
<dbReference type="InterPro" id="IPR056937">
    <property type="entry name" value="YqbQ/XkdQ"/>
</dbReference>
<dbReference type="HOGENOM" id="CLU_060297_0_0_9"/>
<gene>
    <name evidence="2" type="ordered locus">lin1284</name>
</gene>
<dbReference type="Proteomes" id="UP000002513">
    <property type="component" value="Chromosome"/>
</dbReference>
<dbReference type="Pfam" id="PF24032">
    <property type="entry name" value="YQBQ"/>
    <property type="match status" value="1"/>
</dbReference>
<protein>
    <submittedName>
        <fullName evidence="2">Lin1284 protein</fullName>
    </submittedName>
</protein>
<proteinExistence type="predicted"/>
<evidence type="ECO:0000313" key="3">
    <source>
        <dbReference type="Proteomes" id="UP000002513"/>
    </source>
</evidence>
<dbReference type="PIR" id="AC1593">
    <property type="entry name" value="AC1593"/>
</dbReference>
<reference evidence="2 3" key="1">
    <citation type="journal article" date="2001" name="Science">
        <title>Comparative genomics of Listeria species.</title>
        <authorList>
            <person name="Glaser P."/>
            <person name="Frangeul L."/>
            <person name="Buchrieser C."/>
            <person name="Rusniok C."/>
            <person name="Amend A."/>
            <person name="Baquero F."/>
            <person name="Berche P."/>
            <person name="Bloecker H."/>
            <person name="Brandt P."/>
            <person name="Chakraborty T."/>
            <person name="Charbit A."/>
            <person name="Chetouani F."/>
            <person name="Couve E."/>
            <person name="de Daruvar A."/>
            <person name="Dehoux P."/>
            <person name="Domann E."/>
            <person name="Dominguez-Bernal G."/>
            <person name="Duchaud E."/>
            <person name="Durant L."/>
            <person name="Dussurget O."/>
            <person name="Entian K.-D."/>
            <person name="Fsihi H."/>
            <person name="Garcia-del Portillo F."/>
            <person name="Garrido P."/>
            <person name="Gautier L."/>
            <person name="Goebel W."/>
            <person name="Gomez-Lopez N."/>
            <person name="Hain T."/>
            <person name="Hauf J."/>
            <person name="Jackson D."/>
            <person name="Jones L.-M."/>
            <person name="Kaerst U."/>
            <person name="Kreft J."/>
            <person name="Kuhn M."/>
            <person name="Kunst F."/>
            <person name="Kurapkat G."/>
            <person name="Madueno E."/>
            <person name="Maitournam A."/>
            <person name="Mata Vicente J."/>
            <person name="Ng E."/>
            <person name="Nedjari H."/>
            <person name="Nordsiek G."/>
            <person name="Novella S."/>
            <person name="de Pablos B."/>
            <person name="Perez-Diaz J.-C."/>
            <person name="Purcell R."/>
            <person name="Remmel B."/>
            <person name="Rose M."/>
            <person name="Schlueter T."/>
            <person name="Simoes N."/>
            <person name="Tierrez A."/>
            <person name="Vazquez-Boland J.-A."/>
            <person name="Voss H."/>
            <person name="Wehland J."/>
            <person name="Cossart P."/>
        </authorList>
    </citation>
    <scope>NUCLEOTIDE SEQUENCE [LARGE SCALE GENOMIC DNA]</scope>
    <source>
        <strain evidence="3">ATCC BAA-680 / CLIP 11262</strain>
    </source>
</reference>
<sequence>MIEIFLITSTHWILLPVEEVTLSGKRYQAPRKLDFKLFYPYGTDHQKQNVEEGNTILFRWKGKELFRGIVFTRNITKNAIVTVTAYDKMQYLLLNKDVYVFNNKRLDQIVARLLSDFSLPKGTITNTGYMIKSLVFSNVTSLYDIILKAISETYKQSGRTYRIYANTGKLYLEKWNEPSTMFLLEDTNTVTDFNVNFSIDDIATRVKVILTKDKKTLYGYASDSSGRSKYGLIQHAESSSDNLNQAQLNKRASQILSQKKGRKKEVTIDALGDPAIVSGIAIMVNLKRISINQKFYVDSDSHTFKGNLHTMSLTLIEENKIPEVQ</sequence>
<dbReference type="OrthoDB" id="1698671at2"/>
<evidence type="ECO:0000313" key="2">
    <source>
        <dbReference type="EMBL" id="CAC96515.1"/>
    </source>
</evidence>
<accession>Q92CA6</accession>
<dbReference type="SUPFAM" id="SSF69279">
    <property type="entry name" value="Phage tail proteins"/>
    <property type="match status" value="1"/>
</dbReference>